<dbReference type="EMBL" id="BAAAQK010000005">
    <property type="protein sequence ID" value="GAA1844105.1"/>
    <property type="molecule type" value="Genomic_DNA"/>
</dbReference>
<comment type="similarity">
    <text evidence="1">Belongs to the ATP-dependent AMP-binding enzyme family.</text>
</comment>
<evidence type="ECO:0000256" key="2">
    <source>
        <dbReference type="ARBA" id="ARBA00022598"/>
    </source>
</evidence>
<dbReference type="Gene3D" id="3.40.50.12780">
    <property type="entry name" value="N-terminal domain of ligase-like"/>
    <property type="match status" value="1"/>
</dbReference>
<evidence type="ECO:0000259" key="4">
    <source>
        <dbReference type="Pfam" id="PF13193"/>
    </source>
</evidence>
<dbReference type="Pfam" id="PF13193">
    <property type="entry name" value="AMP-binding_C"/>
    <property type="match status" value="1"/>
</dbReference>
<keyword evidence="6" id="KW-1185">Reference proteome</keyword>
<organism evidence="5 6">
    <name type="scientific">Pseudonocardia ailaonensis</name>
    <dbReference type="NCBI Taxonomy" id="367279"/>
    <lineage>
        <taxon>Bacteria</taxon>
        <taxon>Bacillati</taxon>
        <taxon>Actinomycetota</taxon>
        <taxon>Actinomycetes</taxon>
        <taxon>Pseudonocardiales</taxon>
        <taxon>Pseudonocardiaceae</taxon>
        <taxon>Pseudonocardia</taxon>
    </lineage>
</organism>
<dbReference type="Pfam" id="PF00501">
    <property type="entry name" value="AMP-binding"/>
    <property type="match status" value="1"/>
</dbReference>
<dbReference type="GO" id="GO:0016874">
    <property type="term" value="F:ligase activity"/>
    <property type="evidence" value="ECO:0007669"/>
    <property type="project" value="UniProtKB-KW"/>
</dbReference>
<dbReference type="InterPro" id="IPR020845">
    <property type="entry name" value="AMP-binding_CS"/>
</dbReference>
<evidence type="ECO:0000313" key="6">
    <source>
        <dbReference type="Proteomes" id="UP001500449"/>
    </source>
</evidence>
<comment type="caution">
    <text evidence="5">The sequence shown here is derived from an EMBL/GenBank/DDBJ whole genome shotgun (WGS) entry which is preliminary data.</text>
</comment>
<evidence type="ECO:0000256" key="1">
    <source>
        <dbReference type="ARBA" id="ARBA00006432"/>
    </source>
</evidence>
<feature type="domain" description="AMP-dependent synthetase/ligase" evidence="3">
    <location>
        <begin position="29"/>
        <end position="393"/>
    </location>
</feature>
<sequence>MTAGREAGAGAGALLDEPSEHDCLPGALRRAAALHPSVEAVVDSEHRLDYRALLVEVERVAAALLSRGVRPGDRVAVWAPNSVRWALAALGVVHIGATLVPVNSRYRGEEAQGILARSGAVALFVEDGFLGTGYLSMLDGAEPLPLLHTRVSFTPTDLGLSWESFLDGSATTDRTAVEGASRAVGPDTLLQIMFTSGSTGKPKGVLQRHGQMVRTIATYTAGLRLRAGDRYLLVNPFFHGFGLNAGLYACIIRGATALAVRRFDAGEALDLIERERVTGIPGPPTLYSSLLDHPARADRDISTLRLAVTGASVIPSQLIRRMRDELGFRDIVTAYGLTEACGFATMCSPDDPDEVVEHTSGRAMPRVEVTIAAVDGSEHGEILVRGENIMFGYTDDPVATAKAVDAEGRLHTGDLGYLDADGNLHITGRMGDMFIVGGFNVAPAEVEEVLCRHPAVSEAAVIGVPDDRMGESGQAFVVLRHRAEALGPDDLVAWCCTRLANFKVPRTVAVVPELPRADTGKVDKAALRRRATT</sequence>
<keyword evidence="2 5" id="KW-0436">Ligase</keyword>
<evidence type="ECO:0000313" key="5">
    <source>
        <dbReference type="EMBL" id="GAA1844105.1"/>
    </source>
</evidence>
<feature type="domain" description="AMP-binding enzyme C-terminal" evidence="4">
    <location>
        <begin position="445"/>
        <end position="521"/>
    </location>
</feature>
<accession>A0ABN2MYB6</accession>
<dbReference type="Gene3D" id="3.30.300.30">
    <property type="match status" value="1"/>
</dbReference>
<dbReference type="InterPro" id="IPR045851">
    <property type="entry name" value="AMP-bd_C_sf"/>
</dbReference>
<protein>
    <submittedName>
        <fullName evidence="5">FadD3 family acyl-CoA ligase</fullName>
    </submittedName>
</protein>
<dbReference type="PANTHER" id="PTHR43201:SF5">
    <property type="entry name" value="MEDIUM-CHAIN ACYL-COA LIGASE ACSF2, MITOCHONDRIAL"/>
    <property type="match status" value="1"/>
</dbReference>
<dbReference type="InterPro" id="IPR025110">
    <property type="entry name" value="AMP-bd_C"/>
</dbReference>
<dbReference type="PROSITE" id="PS00455">
    <property type="entry name" value="AMP_BINDING"/>
    <property type="match status" value="1"/>
</dbReference>
<proteinExistence type="inferred from homology"/>
<dbReference type="SUPFAM" id="SSF56801">
    <property type="entry name" value="Acetyl-CoA synthetase-like"/>
    <property type="match status" value="1"/>
</dbReference>
<dbReference type="InterPro" id="IPR000873">
    <property type="entry name" value="AMP-dep_synth/lig_dom"/>
</dbReference>
<dbReference type="Proteomes" id="UP001500449">
    <property type="component" value="Unassembled WGS sequence"/>
</dbReference>
<dbReference type="PANTHER" id="PTHR43201">
    <property type="entry name" value="ACYL-COA SYNTHETASE"/>
    <property type="match status" value="1"/>
</dbReference>
<dbReference type="RefSeq" id="WP_344415618.1">
    <property type="nucleotide sequence ID" value="NZ_BAAAQK010000005.1"/>
</dbReference>
<reference evidence="5 6" key="1">
    <citation type="journal article" date="2019" name="Int. J. Syst. Evol. Microbiol.">
        <title>The Global Catalogue of Microorganisms (GCM) 10K type strain sequencing project: providing services to taxonomists for standard genome sequencing and annotation.</title>
        <authorList>
            <consortium name="The Broad Institute Genomics Platform"/>
            <consortium name="The Broad Institute Genome Sequencing Center for Infectious Disease"/>
            <person name="Wu L."/>
            <person name="Ma J."/>
        </authorList>
    </citation>
    <scope>NUCLEOTIDE SEQUENCE [LARGE SCALE GENOMIC DNA]</scope>
    <source>
        <strain evidence="5 6">JCM 16009</strain>
    </source>
</reference>
<dbReference type="InterPro" id="IPR042099">
    <property type="entry name" value="ANL_N_sf"/>
</dbReference>
<name>A0ABN2MYB6_9PSEU</name>
<gene>
    <name evidence="5" type="ORF">GCM10009836_24380</name>
</gene>
<evidence type="ECO:0000259" key="3">
    <source>
        <dbReference type="Pfam" id="PF00501"/>
    </source>
</evidence>